<dbReference type="Gene3D" id="3.40.50.1000">
    <property type="entry name" value="HAD superfamily/HAD-like"/>
    <property type="match status" value="1"/>
</dbReference>
<keyword evidence="1 2" id="KW-0378">Hydrolase</keyword>
<dbReference type="SFLD" id="SFLDG01129">
    <property type="entry name" value="C1.5:_HAD__Beta-PGM__Phosphata"/>
    <property type="match status" value="1"/>
</dbReference>
<comment type="catalytic activity">
    <reaction evidence="1">
        <text>phosphonoacetaldehyde + H2O = acetaldehyde + phosphate + H(+)</text>
        <dbReference type="Rhea" id="RHEA:18905"/>
        <dbReference type="ChEBI" id="CHEBI:15343"/>
        <dbReference type="ChEBI" id="CHEBI:15377"/>
        <dbReference type="ChEBI" id="CHEBI:15378"/>
        <dbReference type="ChEBI" id="CHEBI:43474"/>
        <dbReference type="ChEBI" id="CHEBI:58383"/>
        <dbReference type="EC" id="3.11.1.1"/>
    </reaction>
</comment>
<dbReference type="AlphaFoldDB" id="A0A9J6QX09"/>
<dbReference type="GO" id="GO:0050194">
    <property type="term" value="F:phosphonoacetaldehyde hydrolase activity"/>
    <property type="evidence" value="ECO:0007669"/>
    <property type="project" value="UniProtKB-UniRule"/>
</dbReference>
<dbReference type="HAMAP" id="MF_01375">
    <property type="entry name" value="PhnX"/>
    <property type="match status" value="1"/>
</dbReference>
<dbReference type="InterPro" id="IPR006323">
    <property type="entry name" value="Phosphonoacetald_hydro"/>
</dbReference>
<dbReference type="PANTHER" id="PTHR43434">
    <property type="entry name" value="PHOSPHOGLYCOLATE PHOSPHATASE"/>
    <property type="match status" value="1"/>
</dbReference>
<dbReference type="InterPro" id="IPR023214">
    <property type="entry name" value="HAD_sf"/>
</dbReference>
<organism evidence="2 3">
    <name type="scientific">Hominibacterium faecale</name>
    <dbReference type="NCBI Taxonomy" id="2839743"/>
    <lineage>
        <taxon>Bacteria</taxon>
        <taxon>Bacillati</taxon>
        <taxon>Bacillota</taxon>
        <taxon>Clostridia</taxon>
        <taxon>Peptostreptococcales</taxon>
        <taxon>Anaerovoracaceae</taxon>
        <taxon>Hominibacterium</taxon>
    </lineage>
</organism>
<comment type="cofactor">
    <cofactor evidence="1">
        <name>Mg(2+)</name>
        <dbReference type="ChEBI" id="CHEBI:18420"/>
    </cofactor>
    <text evidence="1">Binds 1 Mg(2+) ion per subunit.</text>
</comment>
<reference evidence="2" key="1">
    <citation type="submission" date="2022-09" db="EMBL/GenBank/DDBJ databases">
        <title>Culturomic study of gut microbiota in children with autism spectrum disorder.</title>
        <authorList>
            <person name="Efimov B.A."/>
            <person name="Chaplin A.V."/>
            <person name="Sokolova S.R."/>
            <person name="Pikina A.P."/>
            <person name="Korzhanova M."/>
            <person name="Belova V."/>
            <person name="Korostin D."/>
        </authorList>
    </citation>
    <scope>NUCLEOTIDE SEQUENCE</scope>
    <source>
        <strain evidence="2">ASD5510</strain>
    </source>
</reference>
<name>A0A9J6QX09_9FIRM</name>
<dbReference type="Pfam" id="PF00702">
    <property type="entry name" value="Hydrolase"/>
    <property type="match status" value="1"/>
</dbReference>
<feature type="active site" description="Nucleophile" evidence="1">
    <location>
        <position position="10"/>
    </location>
</feature>
<dbReference type="NCBIfam" id="TIGR01422">
    <property type="entry name" value="phosphonatase"/>
    <property type="match status" value="1"/>
</dbReference>
<comment type="caution">
    <text evidence="2">The sequence shown here is derived from an EMBL/GenBank/DDBJ whole genome shotgun (WGS) entry which is preliminary data.</text>
</comment>
<sequence>MHKVDAVILDWAGTTVDYGSFAPVQAFMEVFKQYGVLPTIEEVRIPMGMLKIDHIRTMLKMERIRNAWVNLHGKEPGEQDAQALYAIFEEKLMTILGRFVDPKPDVPAAVERLRRMGIAIGSTTGYTDQMMAVVAPAAKRKGYAPDVWFSPDSTDKKGRPYPYMIFRNMEALGLGDVRRVLKIGDTISDIKEGKNAGVLTAGVIVGSSEMGLSHEEFSSLPAGEKDRLCRQAAASFRRAGADEVFMTLKEMVDFVE</sequence>
<dbReference type="GO" id="GO:0005829">
    <property type="term" value="C:cytosol"/>
    <property type="evidence" value="ECO:0007669"/>
    <property type="project" value="TreeGrafter"/>
</dbReference>
<dbReference type="GO" id="GO:0019700">
    <property type="term" value="P:organic phosphonate catabolic process"/>
    <property type="evidence" value="ECO:0007669"/>
    <property type="project" value="InterPro"/>
</dbReference>
<dbReference type="SUPFAM" id="SSF56784">
    <property type="entry name" value="HAD-like"/>
    <property type="match status" value="1"/>
</dbReference>
<comment type="similarity">
    <text evidence="1">Belongs to the HAD-like hydrolase superfamily. PhnX family.</text>
</comment>
<keyword evidence="1" id="KW-0704">Schiff base</keyword>
<feature type="binding site" evidence="1">
    <location>
        <position position="10"/>
    </location>
    <ligand>
        <name>Mg(2+)</name>
        <dbReference type="ChEBI" id="CHEBI:18420"/>
    </ligand>
</feature>
<keyword evidence="1" id="KW-0479">Metal-binding</keyword>
<dbReference type="SFLD" id="SFLDS00003">
    <property type="entry name" value="Haloacid_Dehalogenase"/>
    <property type="match status" value="1"/>
</dbReference>
<dbReference type="Gene3D" id="1.10.150.240">
    <property type="entry name" value="Putative phosphatase, domain 2"/>
    <property type="match status" value="1"/>
</dbReference>
<dbReference type="InterPro" id="IPR036412">
    <property type="entry name" value="HAD-like_sf"/>
</dbReference>
<dbReference type="GO" id="GO:0008967">
    <property type="term" value="F:phosphoglycolate phosphatase activity"/>
    <property type="evidence" value="ECO:0007669"/>
    <property type="project" value="TreeGrafter"/>
</dbReference>
<keyword evidence="3" id="KW-1185">Reference proteome</keyword>
<dbReference type="EMBL" id="JAOSHN010000007">
    <property type="protein sequence ID" value="MCU7380025.1"/>
    <property type="molecule type" value="Genomic_DNA"/>
</dbReference>
<dbReference type="InterPro" id="IPR023198">
    <property type="entry name" value="PGP-like_dom2"/>
</dbReference>
<protein>
    <recommendedName>
        <fullName evidence="1">Phosphonoacetaldehyde hydrolase</fullName>
        <shortName evidence="1">Phosphonatase</shortName>
        <ecNumber evidence="1">3.11.1.1</ecNumber>
    </recommendedName>
    <alternativeName>
        <fullName evidence="1">Phosphonoacetaldehyde phosphonohydrolase</fullName>
    </alternativeName>
</protein>
<dbReference type="InterPro" id="IPR050155">
    <property type="entry name" value="HAD-like_hydrolase_sf"/>
</dbReference>
<dbReference type="GO" id="GO:0006281">
    <property type="term" value="P:DNA repair"/>
    <property type="evidence" value="ECO:0007669"/>
    <property type="project" value="TreeGrafter"/>
</dbReference>
<dbReference type="PANTHER" id="PTHR43434:SF19">
    <property type="entry name" value="PHOSPHONOACETALDEHYDE HYDROLASE"/>
    <property type="match status" value="1"/>
</dbReference>
<proteinExistence type="inferred from homology"/>
<dbReference type="RefSeq" id="WP_148394734.1">
    <property type="nucleotide sequence ID" value="NZ_JAOSHN010000007.1"/>
</dbReference>
<comment type="subunit">
    <text evidence="1">Homodimer.</text>
</comment>
<dbReference type="Proteomes" id="UP001065549">
    <property type="component" value="Unassembled WGS sequence"/>
</dbReference>
<evidence type="ECO:0000313" key="2">
    <source>
        <dbReference type="EMBL" id="MCU7380025.1"/>
    </source>
</evidence>
<dbReference type="EC" id="3.11.1.1" evidence="1"/>
<accession>A0A9J6QX09</accession>
<dbReference type="GO" id="GO:0000287">
    <property type="term" value="F:magnesium ion binding"/>
    <property type="evidence" value="ECO:0007669"/>
    <property type="project" value="UniProtKB-UniRule"/>
</dbReference>
<evidence type="ECO:0000313" key="3">
    <source>
        <dbReference type="Proteomes" id="UP001065549"/>
    </source>
</evidence>
<gene>
    <name evidence="1" type="primary">phnX</name>
    <name evidence="2" type="ORF">OBO34_16920</name>
</gene>
<feature type="binding site" evidence="1">
    <location>
        <position position="12"/>
    </location>
    <ligand>
        <name>Mg(2+)</name>
        <dbReference type="ChEBI" id="CHEBI:18420"/>
    </ligand>
</feature>
<comment type="function">
    <text evidence="1">Involved in phosphonate degradation.</text>
</comment>
<feature type="binding site" evidence="1">
    <location>
        <position position="185"/>
    </location>
    <ligand>
        <name>Mg(2+)</name>
        <dbReference type="ChEBI" id="CHEBI:18420"/>
    </ligand>
</feature>
<evidence type="ECO:0000256" key="1">
    <source>
        <dbReference type="HAMAP-Rule" id="MF_01375"/>
    </source>
</evidence>
<keyword evidence="1" id="KW-0460">Magnesium</keyword>
<feature type="active site" description="Schiff-base intermediate with substrate" evidence="1">
    <location>
        <position position="51"/>
    </location>
</feature>